<feature type="compositionally biased region" description="Basic residues" evidence="1">
    <location>
        <begin position="62"/>
        <end position="71"/>
    </location>
</feature>
<accession>A0A803L2L0</accession>
<dbReference type="OMA" id="GREDHSN"/>
<dbReference type="EnsemblPlants" id="AUR62006099-RA">
    <property type="protein sequence ID" value="AUR62006099-RA:cds"/>
    <property type="gene ID" value="AUR62006099"/>
</dbReference>
<feature type="compositionally biased region" description="Acidic residues" evidence="1">
    <location>
        <begin position="139"/>
        <end position="149"/>
    </location>
</feature>
<feature type="compositionally biased region" description="Low complexity" evidence="1">
    <location>
        <begin position="72"/>
        <end position="86"/>
    </location>
</feature>
<sequence>MDDVSVSNSELLETTDSEDDTTDVSDDKLHKEGESESLSDIDDAEEQAERVAAAANGTKFKRELRNKRTTGVKKSQSTSKTTSPTSPKKRPNSRINYDALSKVLDEPLPSDSSKKRRSEPTLDKHVGESSIGTQVNDDAGNETEDEENGREDHSNYSEYNNQEDEYDYYDDNDDGFF</sequence>
<proteinExistence type="predicted"/>
<feature type="compositionally biased region" description="Basic and acidic residues" evidence="1">
    <location>
        <begin position="25"/>
        <end position="34"/>
    </location>
</feature>
<feature type="compositionally biased region" description="Acidic residues" evidence="1">
    <location>
        <begin position="161"/>
        <end position="177"/>
    </location>
</feature>
<reference evidence="2" key="1">
    <citation type="journal article" date="2017" name="Nature">
        <title>The genome of Chenopodium quinoa.</title>
        <authorList>
            <person name="Jarvis D.E."/>
            <person name="Ho Y.S."/>
            <person name="Lightfoot D.J."/>
            <person name="Schmoeckel S.M."/>
            <person name="Li B."/>
            <person name="Borm T.J.A."/>
            <person name="Ohyanagi H."/>
            <person name="Mineta K."/>
            <person name="Michell C.T."/>
            <person name="Saber N."/>
            <person name="Kharbatia N.M."/>
            <person name="Rupper R.R."/>
            <person name="Sharp A.R."/>
            <person name="Dally N."/>
            <person name="Boughton B.A."/>
            <person name="Woo Y.H."/>
            <person name="Gao G."/>
            <person name="Schijlen E.G.W.M."/>
            <person name="Guo X."/>
            <person name="Momin A.A."/>
            <person name="Negrao S."/>
            <person name="Al-Babili S."/>
            <person name="Gehring C."/>
            <person name="Roessner U."/>
            <person name="Jung C."/>
            <person name="Murphy K."/>
            <person name="Arold S.T."/>
            <person name="Gojobori T."/>
            <person name="van der Linden C.G."/>
            <person name="van Loo E.N."/>
            <person name="Jellen E.N."/>
            <person name="Maughan P.J."/>
            <person name="Tester M."/>
        </authorList>
    </citation>
    <scope>NUCLEOTIDE SEQUENCE [LARGE SCALE GENOMIC DNA]</scope>
    <source>
        <strain evidence="2">cv. PI 614886</strain>
    </source>
</reference>
<keyword evidence="3" id="KW-1185">Reference proteome</keyword>
<name>A0A803L2L0_CHEQI</name>
<feature type="compositionally biased region" description="Basic and acidic residues" evidence="1">
    <location>
        <begin position="118"/>
        <end position="127"/>
    </location>
</feature>
<reference evidence="2" key="2">
    <citation type="submission" date="2021-03" db="UniProtKB">
        <authorList>
            <consortium name="EnsemblPlants"/>
        </authorList>
    </citation>
    <scope>IDENTIFICATION</scope>
</reference>
<dbReference type="Proteomes" id="UP000596660">
    <property type="component" value="Unplaced"/>
</dbReference>
<evidence type="ECO:0000256" key="1">
    <source>
        <dbReference type="SAM" id="MobiDB-lite"/>
    </source>
</evidence>
<dbReference type="AlphaFoldDB" id="A0A803L2L0"/>
<organism evidence="2 3">
    <name type="scientific">Chenopodium quinoa</name>
    <name type="common">Quinoa</name>
    <dbReference type="NCBI Taxonomy" id="63459"/>
    <lineage>
        <taxon>Eukaryota</taxon>
        <taxon>Viridiplantae</taxon>
        <taxon>Streptophyta</taxon>
        <taxon>Embryophyta</taxon>
        <taxon>Tracheophyta</taxon>
        <taxon>Spermatophyta</taxon>
        <taxon>Magnoliopsida</taxon>
        <taxon>eudicotyledons</taxon>
        <taxon>Gunneridae</taxon>
        <taxon>Pentapetalae</taxon>
        <taxon>Caryophyllales</taxon>
        <taxon>Chenopodiaceae</taxon>
        <taxon>Chenopodioideae</taxon>
        <taxon>Atripliceae</taxon>
        <taxon>Chenopodium</taxon>
    </lineage>
</organism>
<protein>
    <submittedName>
        <fullName evidence="2">Uncharacterized protein</fullName>
    </submittedName>
</protein>
<feature type="compositionally biased region" description="Acidic residues" evidence="1">
    <location>
        <begin position="13"/>
        <end position="24"/>
    </location>
</feature>
<feature type="compositionally biased region" description="Acidic residues" evidence="1">
    <location>
        <begin position="35"/>
        <end position="46"/>
    </location>
</feature>
<dbReference type="Gramene" id="AUR62006099-RA">
    <property type="protein sequence ID" value="AUR62006099-RA:cds"/>
    <property type="gene ID" value="AUR62006099"/>
</dbReference>
<evidence type="ECO:0000313" key="3">
    <source>
        <dbReference type="Proteomes" id="UP000596660"/>
    </source>
</evidence>
<evidence type="ECO:0000313" key="2">
    <source>
        <dbReference type="EnsemblPlants" id="AUR62006099-RA:cds"/>
    </source>
</evidence>
<feature type="region of interest" description="Disordered" evidence="1">
    <location>
        <begin position="1"/>
        <end position="177"/>
    </location>
</feature>